<proteinExistence type="inferred from homology"/>
<evidence type="ECO:0000256" key="2">
    <source>
        <dbReference type="ARBA" id="ARBA00022723"/>
    </source>
</evidence>
<dbReference type="GO" id="GO:0008270">
    <property type="term" value="F:zinc ion binding"/>
    <property type="evidence" value="ECO:0007669"/>
    <property type="project" value="UniProtKB-UniRule"/>
</dbReference>
<dbReference type="GO" id="GO:0008081">
    <property type="term" value="F:phosphoric diester hydrolase activity"/>
    <property type="evidence" value="ECO:0007669"/>
    <property type="project" value="TreeGrafter"/>
</dbReference>
<dbReference type="PROSITE" id="PS51432">
    <property type="entry name" value="AP_NUCLEASE_F2_4"/>
    <property type="match status" value="1"/>
</dbReference>
<sequence>MGLLGAHVSTSGGIYNAITNGENLKCDAIQIFTKSQMRWDAKPLKEKDVEKFKKMWSVSRIKKIIVHDSYLINLGSPDPEKHKKSKLSFIDEIKRAKKLGTNFLVFHPGAHMGEGESKCIKRIGDTLNEITTEVDSENLIILIETTAGQGTNVGYRFEHLRDILAIVNNPEKFGVCIDTCHIFAAGYDIRTADAYKNVMREFNGLIGINKIFAFHLNDAKVDLGSRVDRHENIGVGKIGKDAFGFIVNDRRFESVPMVLETPGGNEYYEKNLEILRGLIK</sequence>
<dbReference type="SMART" id="SM00518">
    <property type="entry name" value="AP2Ec"/>
    <property type="match status" value="1"/>
</dbReference>
<feature type="binding site" evidence="7">
    <location>
        <position position="230"/>
    </location>
    <ligand>
        <name>Zn(2+)</name>
        <dbReference type="ChEBI" id="CHEBI:29105"/>
        <label>3</label>
    </ligand>
</feature>
<comment type="function">
    <text evidence="7">Endonuclease IV plays a role in DNA repair. It cleaves phosphodiester bonds at apurinic or apyrimidinic (AP) sites, generating a 3'-hydroxyl group and a 5'-terminal sugar phosphate.</text>
</comment>
<dbReference type="GO" id="GO:0006284">
    <property type="term" value="P:base-excision repair"/>
    <property type="evidence" value="ECO:0007669"/>
    <property type="project" value="TreeGrafter"/>
</dbReference>
<dbReference type="PROSITE" id="PS00731">
    <property type="entry name" value="AP_NUCLEASE_F2_3"/>
    <property type="match status" value="1"/>
</dbReference>
<dbReference type="Proteomes" id="UP000282321">
    <property type="component" value="Unassembled WGS sequence"/>
</dbReference>
<dbReference type="CDD" id="cd00019">
    <property type="entry name" value="AP2Ec"/>
    <property type="match status" value="1"/>
</dbReference>
<feature type="domain" description="Xylose isomerase-like TIM barrel" evidence="8">
    <location>
        <begin position="24"/>
        <end position="276"/>
    </location>
</feature>
<dbReference type="InterPro" id="IPR036237">
    <property type="entry name" value="Xyl_isomerase-like_sf"/>
</dbReference>
<dbReference type="Gene3D" id="3.20.20.150">
    <property type="entry name" value="Divalent-metal-dependent TIM barrel enzymes"/>
    <property type="match status" value="1"/>
</dbReference>
<dbReference type="HAMAP" id="MF_00152">
    <property type="entry name" value="Nfo"/>
    <property type="match status" value="1"/>
</dbReference>
<comment type="catalytic activity">
    <reaction evidence="7">
        <text>Endonucleolytic cleavage to 5'-phosphooligonucleotide end-products.</text>
        <dbReference type="EC" id="3.1.21.2"/>
    </reaction>
</comment>
<dbReference type="GO" id="GO:0008833">
    <property type="term" value="F:deoxyribonuclease IV (phage-T4-induced) activity"/>
    <property type="evidence" value="ECO:0007669"/>
    <property type="project" value="UniProtKB-UniRule"/>
</dbReference>
<keyword evidence="4 7" id="KW-0378">Hydrolase</keyword>
<organism evidence="9 10">
    <name type="scientific">candidate division TA06 bacterium</name>
    <dbReference type="NCBI Taxonomy" id="2250710"/>
    <lineage>
        <taxon>Bacteria</taxon>
        <taxon>Bacteria division TA06</taxon>
    </lineage>
</organism>
<dbReference type="AlphaFoldDB" id="A0A660S8B8"/>
<dbReference type="InterPro" id="IPR013022">
    <property type="entry name" value="Xyl_isomerase-like_TIM-brl"/>
</dbReference>
<dbReference type="NCBIfam" id="TIGR00587">
    <property type="entry name" value="nfo"/>
    <property type="match status" value="1"/>
</dbReference>
<feature type="binding site" evidence="7">
    <location>
        <position position="144"/>
    </location>
    <ligand>
        <name>Zn(2+)</name>
        <dbReference type="ChEBI" id="CHEBI:29105"/>
        <label>1</label>
    </ligand>
</feature>
<feature type="binding site" evidence="7">
    <location>
        <position position="260"/>
    </location>
    <ligand>
        <name>Zn(2+)</name>
        <dbReference type="ChEBI" id="CHEBI:29105"/>
        <label>2</label>
    </ligand>
</feature>
<feature type="binding site" evidence="7">
    <location>
        <position position="181"/>
    </location>
    <ligand>
        <name>Zn(2+)</name>
        <dbReference type="ChEBI" id="CHEBI:29105"/>
        <label>3</label>
    </ligand>
</feature>
<accession>A0A660S8B8</accession>
<dbReference type="GO" id="GO:0003906">
    <property type="term" value="F:DNA-(apurinic or apyrimidinic site) endonuclease activity"/>
    <property type="evidence" value="ECO:0007669"/>
    <property type="project" value="TreeGrafter"/>
</dbReference>
<keyword evidence="7" id="KW-0255">Endonuclease</keyword>
<feature type="binding site" evidence="7">
    <location>
        <position position="144"/>
    </location>
    <ligand>
        <name>Zn(2+)</name>
        <dbReference type="ChEBI" id="CHEBI:29105"/>
        <label>2</label>
    </ligand>
</feature>
<evidence type="ECO:0000256" key="4">
    <source>
        <dbReference type="ARBA" id="ARBA00022801"/>
    </source>
</evidence>
<dbReference type="PROSITE" id="PS00729">
    <property type="entry name" value="AP_NUCLEASE_F2_1"/>
    <property type="match status" value="1"/>
</dbReference>
<keyword evidence="2 7" id="KW-0479">Metal-binding</keyword>
<keyword evidence="3 7" id="KW-0227">DNA damage</keyword>
<evidence type="ECO:0000313" key="9">
    <source>
        <dbReference type="EMBL" id="RKX66566.1"/>
    </source>
</evidence>
<dbReference type="NCBIfam" id="NF002199">
    <property type="entry name" value="PRK01060.1-4"/>
    <property type="match status" value="1"/>
</dbReference>
<evidence type="ECO:0000256" key="1">
    <source>
        <dbReference type="ARBA" id="ARBA00005340"/>
    </source>
</evidence>
<feature type="binding site" evidence="7">
    <location>
        <position position="215"/>
    </location>
    <ligand>
        <name>Zn(2+)</name>
        <dbReference type="ChEBI" id="CHEBI:29105"/>
        <label>2</label>
    </ligand>
</feature>
<dbReference type="PANTHER" id="PTHR21445">
    <property type="entry name" value="ENDONUCLEASE IV ENDODEOXYRIBONUCLEASE IV"/>
    <property type="match status" value="1"/>
</dbReference>
<dbReference type="EMBL" id="QNBC01000039">
    <property type="protein sequence ID" value="RKX66566.1"/>
    <property type="molecule type" value="Genomic_DNA"/>
</dbReference>
<feature type="binding site" evidence="7">
    <location>
        <position position="67"/>
    </location>
    <ligand>
        <name>Zn(2+)</name>
        <dbReference type="ChEBI" id="CHEBI:29105"/>
        <label>1</label>
    </ligand>
</feature>
<dbReference type="PROSITE" id="PS00730">
    <property type="entry name" value="AP_NUCLEASE_F2_2"/>
    <property type="match status" value="1"/>
</dbReference>
<dbReference type="InterPro" id="IPR001719">
    <property type="entry name" value="AP_endonuc_2"/>
</dbReference>
<evidence type="ECO:0000256" key="7">
    <source>
        <dbReference type="HAMAP-Rule" id="MF_00152"/>
    </source>
</evidence>
<keyword evidence="5 7" id="KW-0862">Zinc</keyword>
<reference evidence="9 10" key="1">
    <citation type="submission" date="2018-06" db="EMBL/GenBank/DDBJ databases">
        <title>Extensive metabolic versatility and redundancy in microbially diverse, dynamic hydrothermal sediments.</title>
        <authorList>
            <person name="Dombrowski N."/>
            <person name="Teske A."/>
            <person name="Baker B.J."/>
        </authorList>
    </citation>
    <scope>NUCLEOTIDE SEQUENCE [LARGE SCALE GENOMIC DNA]</scope>
    <source>
        <strain evidence="9">B35_G9</strain>
    </source>
</reference>
<evidence type="ECO:0000256" key="3">
    <source>
        <dbReference type="ARBA" id="ARBA00022763"/>
    </source>
</evidence>
<keyword evidence="7" id="KW-0540">Nuclease</keyword>
<feature type="binding site" evidence="7">
    <location>
        <position position="107"/>
    </location>
    <ligand>
        <name>Zn(2+)</name>
        <dbReference type="ChEBI" id="CHEBI:29105"/>
        <label>1</label>
    </ligand>
</feature>
<evidence type="ECO:0000256" key="5">
    <source>
        <dbReference type="ARBA" id="ARBA00022833"/>
    </source>
</evidence>
<comment type="cofactor">
    <cofactor evidence="7">
        <name>Zn(2+)</name>
        <dbReference type="ChEBI" id="CHEBI:29105"/>
    </cofactor>
    <text evidence="7">Binds 3 Zn(2+) ions.</text>
</comment>
<dbReference type="PANTHER" id="PTHR21445:SF0">
    <property type="entry name" value="APURINIC-APYRIMIDINIC ENDONUCLEASE"/>
    <property type="match status" value="1"/>
</dbReference>
<feature type="binding site" evidence="7">
    <location>
        <position position="228"/>
    </location>
    <ligand>
        <name>Zn(2+)</name>
        <dbReference type="ChEBI" id="CHEBI:29105"/>
        <label>3</label>
    </ligand>
</feature>
<protein>
    <recommendedName>
        <fullName evidence="7">Probable endonuclease 4</fullName>
        <ecNumber evidence="7">3.1.21.2</ecNumber>
    </recommendedName>
    <alternativeName>
        <fullName evidence="7">Endodeoxyribonuclease IV</fullName>
    </alternativeName>
    <alternativeName>
        <fullName evidence="7">Endonuclease IV</fullName>
    </alternativeName>
</protein>
<keyword evidence="6 7" id="KW-0234">DNA repair</keyword>
<evidence type="ECO:0000313" key="10">
    <source>
        <dbReference type="Proteomes" id="UP000282321"/>
    </source>
</evidence>
<dbReference type="InterPro" id="IPR018246">
    <property type="entry name" value="AP_endonuc_F2_Zn_BS"/>
</dbReference>
<dbReference type="Pfam" id="PF01261">
    <property type="entry name" value="AP_endonuc_2"/>
    <property type="match status" value="1"/>
</dbReference>
<feature type="binding site" evidence="7">
    <location>
        <position position="178"/>
    </location>
    <ligand>
        <name>Zn(2+)</name>
        <dbReference type="ChEBI" id="CHEBI:29105"/>
        <label>2</label>
    </ligand>
</feature>
<dbReference type="EC" id="3.1.21.2" evidence="7"/>
<comment type="caution">
    <text evidence="9">The sequence shown here is derived from an EMBL/GenBank/DDBJ whole genome shotgun (WGS) entry which is preliminary data.</text>
</comment>
<comment type="similarity">
    <text evidence="1 7">Belongs to the AP endonuclease 2 family.</text>
</comment>
<gene>
    <name evidence="7" type="primary">nfo</name>
    <name evidence="9" type="ORF">DRP44_03875</name>
</gene>
<dbReference type="FunFam" id="3.20.20.150:FF:000001">
    <property type="entry name" value="Probable endonuclease 4"/>
    <property type="match status" value="1"/>
</dbReference>
<dbReference type="SUPFAM" id="SSF51658">
    <property type="entry name" value="Xylose isomerase-like"/>
    <property type="match status" value="1"/>
</dbReference>
<dbReference type="GO" id="GO:0003677">
    <property type="term" value="F:DNA binding"/>
    <property type="evidence" value="ECO:0007669"/>
    <property type="project" value="InterPro"/>
</dbReference>
<evidence type="ECO:0000259" key="8">
    <source>
        <dbReference type="Pfam" id="PF01261"/>
    </source>
</evidence>
<name>A0A660S8B8_UNCT6</name>
<evidence type="ECO:0000256" key="6">
    <source>
        <dbReference type="ARBA" id="ARBA00023204"/>
    </source>
</evidence>